<dbReference type="Proteomes" id="UP000499080">
    <property type="component" value="Unassembled WGS sequence"/>
</dbReference>
<dbReference type="Pfam" id="PF13358">
    <property type="entry name" value="DDE_3"/>
    <property type="match status" value="1"/>
</dbReference>
<evidence type="ECO:0000259" key="2">
    <source>
        <dbReference type="Pfam" id="PF13358"/>
    </source>
</evidence>
<dbReference type="GO" id="GO:0006313">
    <property type="term" value="P:DNA transposition"/>
    <property type="evidence" value="ECO:0007669"/>
    <property type="project" value="InterPro"/>
</dbReference>
<evidence type="ECO:0000313" key="3">
    <source>
        <dbReference type="EMBL" id="GBN65643.1"/>
    </source>
</evidence>
<dbReference type="EMBL" id="BGPR01014537">
    <property type="protein sequence ID" value="GBN65643.1"/>
    <property type="molecule type" value="Genomic_DNA"/>
</dbReference>
<organism evidence="3 4">
    <name type="scientific">Araneus ventricosus</name>
    <name type="common">Orbweaver spider</name>
    <name type="synonym">Epeira ventricosa</name>
    <dbReference type="NCBI Taxonomy" id="182803"/>
    <lineage>
        <taxon>Eukaryota</taxon>
        <taxon>Metazoa</taxon>
        <taxon>Ecdysozoa</taxon>
        <taxon>Arthropoda</taxon>
        <taxon>Chelicerata</taxon>
        <taxon>Arachnida</taxon>
        <taxon>Araneae</taxon>
        <taxon>Araneomorphae</taxon>
        <taxon>Entelegynae</taxon>
        <taxon>Araneoidea</taxon>
        <taxon>Araneidae</taxon>
        <taxon>Araneus</taxon>
    </lineage>
</organism>
<comment type="caution">
    <text evidence="3">The sequence shown here is derived from an EMBL/GenBank/DDBJ whole genome shotgun (WGS) entry which is preliminary data.</text>
</comment>
<reference evidence="3 4" key="1">
    <citation type="journal article" date="2019" name="Sci. Rep.">
        <title>Orb-weaving spider Araneus ventricosus genome elucidates the spidroin gene catalogue.</title>
        <authorList>
            <person name="Kono N."/>
            <person name="Nakamura H."/>
            <person name="Ohtoshi R."/>
            <person name="Moran D.A.P."/>
            <person name="Shinohara A."/>
            <person name="Yoshida Y."/>
            <person name="Fujiwara M."/>
            <person name="Mori M."/>
            <person name="Tomita M."/>
            <person name="Arakawa K."/>
        </authorList>
    </citation>
    <scope>NUCLEOTIDE SEQUENCE [LARGE SCALE GENOMIC DNA]</scope>
</reference>
<protein>
    <submittedName>
        <fullName evidence="3">Transposable element Tcb2 transposase</fullName>
    </submittedName>
</protein>
<dbReference type="Gene3D" id="3.30.420.10">
    <property type="entry name" value="Ribonuclease H-like superfamily/Ribonuclease H"/>
    <property type="match status" value="1"/>
</dbReference>
<dbReference type="AlphaFoldDB" id="A0A4Y2QQQ4"/>
<keyword evidence="4" id="KW-1185">Reference proteome</keyword>
<feature type="domain" description="Transposase Tc1-like" evidence="1">
    <location>
        <begin position="56"/>
        <end position="114"/>
    </location>
</feature>
<dbReference type="Pfam" id="PF01498">
    <property type="entry name" value="HTH_Tnp_Tc3_2"/>
    <property type="match status" value="1"/>
</dbReference>
<gene>
    <name evidence="3" type="primary">TCB2_205</name>
    <name evidence="3" type="ORF">AVEN_122865_1</name>
</gene>
<dbReference type="PANTHER" id="PTHR23022">
    <property type="entry name" value="TRANSPOSABLE ELEMENT-RELATED"/>
    <property type="match status" value="1"/>
</dbReference>
<evidence type="ECO:0000259" key="1">
    <source>
        <dbReference type="Pfam" id="PF01498"/>
    </source>
</evidence>
<dbReference type="InterPro" id="IPR038717">
    <property type="entry name" value="Tc1-like_DDE_dom"/>
</dbReference>
<dbReference type="InterPro" id="IPR002492">
    <property type="entry name" value="Transposase_Tc1-like"/>
</dbReference>
<proteinExistence type="predicted"/>
<evidence type="ECO:0000313" key="4">
    <source>
        <dbReference type="Proteomes" id="UP000499080"/>
    </source>
</evidence>
<dbReference type="PANTHER" id="PTHR23022:SF119">
    <property type="entry name" value="TC1-LIKE TRANSPOSASE DDE DOMAIN-CONTAINING PROTEIN"/>
    <property type="match status" value="1"/>
</dbReference>
<sequence length="321" mass="37860">MEYRHEILQLADQYHLTEREIAHRLDLSVSTVHYWVSRCGKRDTTKSGRPRETSLQNPFLTAVDLRHEHAPECCIQTVRNRLQAKGLKCRVPARKPFLQPFHRQMRQSFALNHIHWSADAWHRVVFSDEKIFRASSRGALRVYRPKRGSDRYDDQYIVPSSNIAGQRLTLCVWMAFGGQGALREIHRIEQRTLNAQYYTSRILPTIEHTLSEEDLIFMQDLSSIHTSRLTDTWLNEHNINVMRDWPVKGPDMNPVENIWAELVRRIELRTRESGISNRNQLWENIQFAFDSLPQDYFDNLINSMPRRVGTVNRKHGGWTKY</sequence>
<dbReference type="GO" id="GO:0003677">
    <property type="term" value="F:DNA binding"/>
    <property type="evidence" value="ECO:0007669"/>
    <property type="project" value="InterPro"/>
</dbReference>
<dbReference type="OrthoDB" id="6417450at2759"/>
<dbReference type="GO" id="GO:0015074">
    <property type="term" value="P:DNA integration"/>
    <property type="evidence" value="ECO:0007669"/>
    <property type="project" value="InterPro"/>
</dbReference>
<dbReference type="InterPro" id="IPR052338">
    <property type="entry name" value="Transposase_5"/>
</dbReference>
<name>A0A4Y2QQQ4_ARAVE</name>
<accession>A0A4Y2QQQ4</accession>
<feature type="domain" description="Tc1-like transposase DDE" evidence="2">
    <location>
        <begin position="124"/>
        <end position="268"/>
    </location>
</feature>
<dbReference type="InterPro" id="IPR036397">
    <property type="entry name" value="RNaseH_sf"/>
</dbReference>